<dbReference type="InterPro" id="IPR041602">
    <property type="entry name" value="Quercetinase_C"/>
</dbReference>
<evidence type="ECO:0000256" key="1">
    <source>
        <dbReference type="ARBA" id="ARBA00008416"/>
    </source>
</evidence>
<protein>
    <recommendedName>
        <fullName evidence="7">Pirin</fullName>
    </recommendedName>
</protein>
<name>A0ABM8IL60_9FIRM</name>
<evidence type="ECO:0000259" key="3">
    <source>
        <dbReference type="Pfam" id="PF02678"/>
    </source>
</evidence>
<feature type="domain" description="Quercetin 2,3-dioxygenase C-terminal cupin" evidence="4">
    <location>
        <begin position="147"/>
        <end position="229"/>
    </location>
</feature>
<evidence type="ECO:0000313" key="5">
    <source>
        <dbReference type="EMBL" id="BEH92014.1"/>
    </source>
</evidence>
<evidence type="ECO:0000313" key="6">
    <source>
        <dbReference type="Proteomes" id="UP001432099"/>
    </source>
</evidence>
<dbReference type="SUPFAM" id="SSF51182">
    <property type="entry name" value="RmlC-like cupins"/>
    <property type="match status" value="1"/>
</dbReference>
<dbReference type="InterPro" id="IPR011051">
    <property type="entry name" value="RmlC_Cupin_sf"/>
</dbReference>
<dbReference type="InterPro" id="IPR003829">
    <property type="entry name" value="Pirin_N_dom"/>
</dbReference>
<evidence type="ECO:0000256" key="2">
    <source>
        <dbReference type="RuleBase" id="RU003457"/>
    </source>
</evidence>
<comment type="similarity">
    <text evidence="1 2">Belongs to the pirin family.</text>
</comment>
<proteinExistence type="inferred from homology"/>
<dbReference type="InterPro" id="IPR012093">
    <property type="entry name" value="Pirin"/>
</dbReference>
<dbReference type="Gene3D" id="2.60.120.10">
    <property type="entry name" value="Jelly Rolls"/>
    <property type="match status" value="2"/>
</dbReference>
<evidence type="ECO:0008006" key="7">
    <source>
        <dbReference type="Google" id="ProtNLM"/>
    </source>
</evidence>
<keyword evidence="6" id="KW-1185">Reference proteome</keyword>
<dbReference type="InterPro" id="IPR014710">
    <property type="entry name" value="RmlC-like_jellyroll"/>
</dbReference>
<accession>A0ABM8IL60</accession>
<organism evidence="5 6">
    <name type="scientific">Turicibacter faecis</name>
    <dbReference type="NCBI Taxonomy" id="2963365"/>
    <lineage>
        <taxon>Bacteria</taxon>
        <taxon>Bacillati</taxon>
        <taxon>Bacillota</taxon>
        <taxon>Erysipelotrichia</taxon>
        <taxon>Erysipelotrichales</taxon>
        <taxon>Turicibacteraceae</taxon>
        <taxon>Turicibacter</taxon>
    </lineage>
</organism>
<dbReference type="Pfam" id="PF17954">
    <property type="entry name" value="Pirin_C_2"/>
    <property type="match status" value="1"/>
</dbReference>
<reference evidence="5" key="1">
    <citation type="journal article" date="2024" name="Int. J. Syst. Evol. Microbiol.">
        <title>Turicibacter faecis sp. nov., isolated from faeces of heart failure mouse model.</title>
        <authorList>
            <person name="Imamura Y."/>
            <person name="Motooka D."/>
            <person name="Nakajima Y."/>
            <person name="Ito S."/>
            <person name="Kitakaze M."/>
            <person name="Iida T."/>
            <person name="Nakamura S."/>
        </authorList>
    </citation>
    <scope>NUCLEOTIDE SEQUENCE</scope>
    <source>
        <strain evidence="5">TC023</strain>
    </source>
</reference>
<dbReference type="Pfam" id="PF02678">
    <property type="entry name" value="Pirin"/>
    <property type="match status" value="1"/>
</dbReference>
<dbReference type="EMBL" id="AP028127">
    <property type="protein sequence ID" value="BEH92014.1"/>
    <property type="molecule type" value="Genomic_DNA"/>
</dbReference>
<dbReference type="PANTHER" id="PTHR43212">
    <property type="entry name" value="QUERCETIN 2,3-DIOXYGENASE"/>
    <property type="match status" value="1"/>
</dbReference>
<dbReference type="RefSeq" id="WP_262950783.1">
    <property type="nucleotide sequence ID" value="NZ_AP028127.1"/>
</dbReference>
<dbReference type="Proteomes" id="UP001432099">
    <property type="component" value="Chromosome"/>
</dbReference>
<feature type="domain" description="Pirin N-terminal" evidence="3">
    <location>
        <begin position="15"/>
        <end position="100"/>
    </location>
</feature>
<evidence type="ECO:0000259" key="4">
    <source>
        <dbReference type="Pfam" id="PF17954"/>
    </source>
</evidence>
<sequence length="237" mass="27171">MLRKLDHQSMGGAEFDWLSTVYHFSFADYFDETKINFGVLRVLNDNLISPHSVYKTTTNNNIETLTYVVDGELTYTDQHGHNCVLKRGQMHYMSAASDVEQIRSNNTAQPTRVLEIGISPQPHHRHQTHGDYHFDFEARHNQWLHMVSDIHGDAPITINQDVNIYTIILDEKNTATINVPLGRQAYLMQIEGFSEANGIALKEQDALEIIEDEIHIEATHTSHFIVIEMPKSSHPYM</sequence>
<dbReference type="PANTHER" id="PTHR43212:SF3">
    <property type="entry name" value="QUERCETIN 2,3-DIOXYGENASE"/>
    <property type="match status" value="1"/>
</dbReference>
<gene>
    <name evidence="5" type="ORF">T23_21160</name>
</gene>